<dbReference type="Proteomes" id="UP000248616">
    <property type="component" value="Unassembled WGS sequence"/>
</dbReference>
<evidence type="ECO:0000313" key="2">
    <source>
        <dbReference type="Proteomes" id="UP000248616"/>
    </source>
</evidence>
<keyword evidence="2" id="KW-1185">Reference proteome</keyword>
<feature type="non-terminal residue" evidence="1">
    <location>
        <position position="82"/>
    </location>
</feature>
<proteinExistence type="predicted"/>
<organism evidence="1 2">
    <name type="scientific">Mesorhizobium kowhaii</name>
    <dbReference type="NCBI Taxonomy" id="1300272"/>
    <lineage>
        <taxon>Bacteria</taxon>
        <taxon>Pseudomonadati</taxon>
        <taxon>Pseudomonadota</taxon>
        <taxon>Alphaproteobacteria</taxon>
        <taxon>Hyphomicrobiales</taxon>
        <taxon>Phyllobacteriaceae</taxon>
        <taxon>Mesorhizobium</taxon>
    </lineage>
</organism>
<gene>
    <name evidence="1" type="ORF">B5V02_27555</name>
</gene>
<protein>
    <submittedName>
        <fullName evidence="1">Uncharacterized protein</fullName>
    </submittedName>
</protein>
<name>A0A2W7BXC8_9HYPH</name>
<accession>A0A2W7BXC8</accession>
<comment type="caution">
    <text evidence="1">The sequence shown here is derived from an EMBL/GenBank/DDBJ whole genome shotgun (WGS) entry which is preliminary data.</text>
</comment>
<sequence>MDAAPPEFNRNDLASLVGHKSTLEVGPFTNPTLRGPHVKYFEVMDKKGLIKRADAIGYVYSSPVDIHYVSGTGDLSIVDETF</sequence>
<dbReference type="EMBL" id="MZXV01000057">
    <property type="protein sequence ID" value="PZV35382.1"/>
    <property type="molecule type" value="Genomic_DNA"/>
</dbReference>
<dbReference type="AlphaFoldDB" id="A0A2W7BXC8"/>
<evidence type="ECO:0000313" key="1">
    <source>
        <dbReference type="EMBL" id="PZV35382.1"/>
    </source>
</evidence>
<reference evidence="2" key="1">
    <citation type="submission" date="2017-03" db="EMBL/GenBank/DDBJ databases">
        <authorList>
            <person name="Safronova V.I."/>
            <person name="Sazanova A.L."/>
            <person name="Chirak E.R."/>
        </authorList>
    </citation>
    <scope>NUCLEOTIDE SEQUENCE [LARGE SCALE GENOMIC DNA]</scope>
    <source>
        <strain evidence="2">Ach-343</strain>
    </source>
</reference>